<dbReference type="Pfam" id="PF03237">
    <property type="entry name" value="Terminase_6N"/>
    <property type="match status" value="1"/>
</dbReference>
<dbReference type="InterPro" id="IPR006437">
    <property type="entry name" value="Phage_terminase_lsu"/>
</dbReference>
<proteinExistence type="predicted"/>
<dbReference type="InterPro" id="IPR027417">
    <property type="entry name" value="P-loop_NTPase"/>
</dbReference>
<gene>
    <name evidence="1" type="ORF">Prubr_11590</name>
</gene>
<dbReference type="NCBIfam" id="TIGR01547">
    <property type="entry name" value="phage_term_2"/>
    <property type="match status" value="1"/>
</dbReference>
<protein>
    <submittedName>
        <fullName evidence="1">Phage terminase large subunit</fullName>
    </submittedName>
</protein>
<dbReference type="EMBL" id="AP023359">
    <property type="protein sequence ID" value="BCJ64138.1"/>
    <property type="molecule type" value="Genomic_DNA"/>
</dbReference>
<dbReference type="Gene3D" id="3.30.420.280">
    <property type="match status" value="1"/>
</dbReference>
<reference evidence="1" key="1">
    <citation type="submission" date="2020-08" db="EMBL/GenBank/DDBJ databases">
        <title>Whole genome shotgun sequence of Polymorphospora rubra NBRC 101157.</title>
        <authorList>
            <person name="Komaki H."/>
            <person name="Tamura T."/>
        </authorList>
    </citation>
    <scope>NUCLEOTIDE SEQUENCE</scope>
    <source>
        <strain evidence="1">NBRC 101157</strain>
    </source>
</reference>
<dbReference type="Gene3D" id="3.40.50.300">
    <property type="entry name" value="P-loop containing nucleotide triphosphate hydrolases"/>
    <property type="match status" value="1"/>
</dbReference>
<dbReference type="Proteomes" id="UP000680866">
    <property type="component" value="Chromosome"/>
</dbReference>
<sequence length="431" mass="48373">MIKPLTGKAKQSVKLATARFNVWEGAVRSSKTVASIFRWMQYARTGPGGNLAMIGKTERSLKRNVIDPIIELVGSKRCRYLAGSGELHLFGRRIYTAGANDARAIEKIQGLTLAGAYGDEIATWPEPFWDMLGTRLSVPGAQFFGTCNPAGPVHWLKRWLDQSSLWLTHEGSISTGHADEPVDLHRFSFILDDNPHLDPAFVESLKRQYVGLFFKRYIQGLWVPAEGAIFDMWDENRHVAKMLPTITRWISLGIDHGTRNPFHAVVLGLGVDRRLHITREWRWDSAKQRRQLSDAEYSREVRQWLTTVPVPGTDTTGVMPEYTIVDPSATGFRVQLHQDGLPSKLADNEVLPGIRTMSSLLALGLIDVHESCRDLLLEIPGYCWDDKAAERDGTDQPIKLADHGIDASRYATHTTRSIWRSALRSSIHDAA</sequence>
<accession>A0A810MXR5</accession>
<evidence type="ECO:0000313" key="1">
    <source>
        <dbReference type="EMBL" id="BCJ64138.1"/>
    </source>
</evidence>
<evidence type="ECO:0000313" key="2">
    <source>
        <dbReference type="Proteomes" id="UP000680866"/>
    </source>
</evidence>
<keyword evidence="2" id="KW-1185">Reference proteome</keyword>
<dbReference type="KEGG" id="pry:Prubr_11590"/>
<dbReference type="RefSeq" id="WP_212822300.1">
    <property type="nucleotide sequence ID" value="NZ_AP023359.1"/>
</dbReference>
<organism evidence="1 2">
    <name type="scientific">Polymorphospora rubra</name>
    <dbReference type="NCBI Taxonomy" id="338584"/>
    <lineage>
        <taxon>Bacteria</taxon>
        <taxon>Bacillati</taxon>
        <taxon>Actinomycetota</taxon>
        <taxon>Actinomycetes</taxon>
        <taxon>Micromonosporales</taxon>
        <taxon>Micromonosporaceae</taxon>
        <taxon>Polymorphospora</taxon>
    </lineage>
</organism>
<name>A0A810MXR5_9ACTN</name>
<dbReference type="AlphaFoldDB" id="A0A810MXR5"/>